<dbReference type="PANTHER" id="PTHR32552">
    <property type="entry name" value="FERRICHROME IRON RECEPTOR-RELATED"/>
    <property type="match status" value="1"/>
</dbReference>
<dbReference type="InterPro" id="IPR037066">
    <property type="entry name" value="Plug_dom_sf"/>
</dbReference>
<gene>
    <name evidence="17" type="ORF">GO816_04605</name>
</gene>
<evidence type="ECO:0000256" key="9">
    <source>
        <dbReference type="ARBA" id="ARBA00023077"/>
    </source>
</evidence>
<protein>
    <submittedName>
        <fullName evidence="17">TonB-dependent receptor plug domain-containing protein</fullName>
    </submittedName>
</protein>
<dbReference type="GO" id="GO:0009279">
    <property type="term" value="C:cell outer membrane"/>
    <property type="evidence" value="ECO:0007669"/>
    <property type="project" value="UniProtKB-SubCell"/>
</dbReference>
<comment type="similarity">
    <text evidence="12 13">Belongs to the TonB-dependent receptor family.</text>
</comment>
<dbReference type="Pfam" id="PF00593">
    <property type="entry name" value="TonB_dep_Rec_b-barrel"/>
    <property type="match status" value="1"/>
</dbReference>
<evidence type="ECO:0000256" key="4">
    <source>
        <dbReference type="ARBA" id="ARBA00022496"/>
    </source>
</evidence>
<evidence type="ECO:0000256" key="2">
    <source>
        <dbReference type="ARBA" id="ARBA00022448"/>
    </source>
</evidence>
<keyword evidence="4" id="KW-0410">Iron transport</keyword>
<dbReference type="InterPro" id="IPR008969">
    <property type="entry name" value="CarboxyPept-like_regulatory"/>
</dbReference>
<dbReference type="EMBL" id="WQLA01000002">
    <property type="protein sequence ID" value="MVN90400.1"/>
    <property type="molecule type" value="Genomic_DNA"/>
</dbReference>
<dbReference type="InterPro" id="IPR039426">
    <property type="entry name" value="TonB-dep_rcpt-like"/>
</dbReference>
<dbReference type="PROSITE" id="PS01156">
    <property type="entry name" value="TONB_DEPENDENT_REC_2"/>
    <property type="match status" value="1"/>
</dbReference>
<evidence type="ECO:0000256" key="13">
    <source>
        <dbReference type="RuleBase" id="RU003357"/>
    </source>
</evidence>
<organism evidence="17 18">
    <name type="scientific">Mucilaginibacter aquatilis</name>
    <dbReference type="NCBI Taxonomy" id="1517760"/>
    <lineage>
        <taxon>Bacteria</taxon>
        <taxon>Pseudomonadati</taxon>
        <taxon>Bacteroidota</taxon>
        <taxon>Sphingobacteriia</taxon>
        <taxon>Sphingobacteriales</taxon>
        <taxon>Sphingobacteriaceae</taxon>
        <taxon>Mucilaginibacter</taxon>
    </lineage>
</organism>
<dbReference type="Gene3D" id="2.60.40.1120">
    <property type="entry name" value="Carboxypeptidase-like, regulatory domain"/>
    <property type="match status" value="1"/>
</dbReference>
<keyword evidence="9 13" id="KW-0798">TonB box</keyword>
<feature type="chain" id="PRO_5026137789" evidence="14">
    <location>
        <begin position="20"/>
        <end position="831"/>
    </location>
</feature>
<dbReference type="PANTHER" id="PTHR32552:SF68">
    <property type="entry name" value="FERRICHROME OUTER MEMBRANE TRANSPORTER_PHAGE RECEPTOR"/>
    <property type="match status" value="1"/>
</dbReference>
<evidence type="ECO:0000256" key="11">
    <source>
        <dbReference type="ARBA" id="ARBA00023237"/>
    </source>
</evidence>
<dbReference type="InterPro" id="IPR012910">
    <property type="entry name" value="Plug_dom"/>
</dbReference>
<sequence>MKNLFSAFVALLLPVIAAAQFSVSGKITNELTGKPLAGATVVLQSLQTKPSAVTGANGNYEFKELKAGDYVLKVSYVGYMAINKTFSLSGDANINIALAPADFIADEVTVIATRASAKSPTAFTNLKKADIQKNNLGQDLPYLLNQTPSVVTTSDAGAGVGYTGLRIRGSDGTRINVTVNGIPLNDAESQGSFFVNLPDFASSVNNIQIQRGVGTSTNGASAFGASLNIQTTTRQDSAYAEINTSAGSYGTVKNTVMAGTGLLNNHFSVDARLSRIASDGYIDRAASNLKSYYLSGAYYGKSTTVRANVFAGRERTYQAWNGIPDYIIGDPAYAASIGVKDVRRYNELGQISGDDYSKALFYKDQVDNYQQNHYQLLVDQILSSKLSFSGALHYTKGGGYYEEYKKDQDLKEGYAIEPVIVNGTAITNTDLARRLWLDNDFYGLTYSLNYRPETSTNLILGGAYNEYKGNHFGNVIYTAQTAGITPNFEYYRNDAKKTDFNIFTRGEWNVGKFLLYADMQYRRINYSFLGFDRNRDNVQQNAVMNFYNPKAGVTYNISSSSNVYASFSVGNHEPNRNDFTNSTPQSRPKSENLKDFEAGYRIAGKTFSAGVNGFYMLYKNQLVLTGALNDVGANIRTNVDDSYRAGVELDGRVNITQQLSWAANATLSTNKVKDYKQVLEAGKGVFVEQQYDKTDLPFSPSFIGGSEISFRPVKGAEIALLSKVVSRQYFDNTSNQNPVGYTIDPELAGNRFAANRYLNGYFVNDVRLSYNFAVKGVKNIGVTLLVNNIFSTKYESNAATYAGVSGNYVYNYNYFFPQAPRNFLASLSLRF</sequence>
<keyword evidence="2 12" id="KW-0813">Transport</keyword>
<dbReference type="InterPro" id="IPR000531">
    <property type="entry name" value="Beta-barrel_TonB"/>
</dbReference>
<evidence type="ECO:0000256" key="14">
    <source>
        <dbReference type="SAM" id="SignalP"/>
    </source>
</evidence>
<evidence type="ECO:0000256" key="7">
    <source>
        <dbReference type="ARBA" id="ARBA00023004"/>
    </source>
</evidence>
<dbReference type="GO" id="GO:0015344">
    <property type="term" value="F:siderophore uptake transmembrane transporter activity"/>
    <property type="evidence" value="ECO:0007669"/>
    <property type="project" value="TreeGrafter"/>
</dbReference>
<evidence type="ECO:0000259" key="16">
    <source>
        <dbReference type="Pfam" id="PF07715"/>
    </source>
</evidence>
<keyword evidence="11 12" id="KW-0998">Cell outer membrane</keyword>
<keyword evidence="18" id="KW-1185">Reference proteome</keyword>
<keyword evidence="17" id="KW-0675">Receptor</keyword>
<dbReference type="SUPFAM" id="SSF56935">
    <property type="entry name" value="Porins"/>
    <property type="match status" value="1"/>
</dbReference>
<dbReference type="Pfam" id="PF07715">
    <property type="entry name" value="Plug"/>
    <property type="match status" value="1"/>
</dbReference>
<keyword evidence="10 12" id="KW-0472">Membrane</keyword>
<dbReference type="InterPro" id="IPR010917">
    <property type="entry name" value="TonB_rcpt_CS"/>
</dbReference>
<evidence type="ECO:0000256" key="12">
    <source>
        <dbReference type="PROSITE-ProRule" id="PRU01360"/>
    </source>
</evidence>
<evidence type="ECO:0000256" key="6">
    <source>
        <dbReference type="ARBA" id="ARBA00022729"/>
    </source>
</evidence>
<keyword evidence="3 12" id="KW-1134">Transmembrane beta strand</keyword>
<dbReference type="Gene3D" id="2.170.130.10">
    <property type="entry name" value="TonB-dependent receptor, plug domain"/>
    <property type="match status" value="1"/>
</dbReference>
<keyword evidence="6 14" id="KW-0732">Signal</keyword>
<feature type="signal peptide" evidence="14">
    <location>
        <begin position="1"/>
        <end position="19"/>
    </location>
</feature>
<evidence type="ECO:0000259" key="15">
    <source>
        <dbReference type="Pfam" id="PF00593"/>
    </source>
</evidence>
<dbReference type="AlphaFoldDB" id="A0A6I4I5K2"/>
<evidence type="ECO:0000313" key="17">
    <source>
        <dbReference type="EMBL" id="MVN90400.1"/>
    </source>
</evidence>
<dbReference type="Proteomes" id="UP000434850">
    <property type="component" value="Unassembled WGS sequence"/>
</dbReference>
<keyword evidence="5 12" id="KW-0812">Transmembrane</keyword>
<keyword evidence="8" id="KW-0406">Ion transport</keyword>
<comment type="subcellular location">
    <subcellularLocation>
        <location evidence="1 12">Cell outer membrane</location>
        <topology evidence="1 12">Multi-pass membrane protein</topology>
    </subcellularLocation>
</comment>
<evidence type="ECO:0000313" key="18">
    <source>
        <dbReference type="Proteomes" id="UP000434850"/>
    </source>
</evidence>
<proteinExistence type="inferred from homology"/>
<name>A0A6I4I5K2_9SPHI</name>
<evidence type="ECO:0000256" key="3">
    <source>
        <dbReference type="ARBA" id="ARBA00022452"/>
    </source>
</evidence>
<evidence type="ECO:0000256" key="8">
    <source>
        <dbReference type="ARBA" id="ARBA00023065"/>
    </source>
</evidence>
<dbReference type="InterPro" id="IPR036942">
    <property type="entry name" value="Beta-barrel_TonB_sf"/>
</dbReference>
<comment type="caution">
    <text evidence="17">The sequence shown here is derived from an EMBL/GenBank/DDBJ whole genome shotgun (WGS) entry which is preliminary data.</text>
</comment>
<dbReference type="Pfam" id="PF13715">
    <property type="entry name" value="CarbopepD_reg_2"/>
    <property type="match status" value="1"/>
</dbReference>
<dbReference type="RefSeq" id="WP_157540193.1">
    <property type="nucleotide sequence ID" value="NZ_WQLA01000002.1"/>
</dbReference>
<dbReference type="OrthoDB" id="9761152at2"/>
<reference evidence="17 18" key="1">
    <citation type="submission" date="2019-12" db="EMBL/GenBank/DDBJ databases">
        <title>Mucilaginibacter sp. HME9299 genome sequencing and assembly.</title>
        <authorList>
            <person name="Kang H."/>
            <person name="Kim H."/>
            <person name="Joh K."/>
        </authorList>
    </citation>
    <scope>NUCLEOTIDE SEQUENCE [LARGE SCALE GENOMIC DNA]</scope>
    <source>
        <strain evidence="17 18">HME9299</strain>
    </source>
</reference>
<keyword evidence="7" id="KW-0408">Iron</keyword>
<accession>A0A6I4I5K2</accession>
<evidence type="ECO:0000256" key="1">
    <source>
        <dbReference type="ARBA" id="ARBA00004571"/>
    </source>
</evidence>
<evidence type="ECO:0000256" key="10">
    <source>
        <dbReference type="ARBA" id="ARBA00023136"/>
    </source>
</evidence>
<feature type="domain" description="TonB-dependent receptor plug" evidence="16">
    <location>
        <begin position="118"/>
        <end position="225"/>
    </location>
</feature>
<dbReference type="Gene3D" id="2.40.170.20">
    <property type="entry name" value="TonB-dependent receptor, beta-barrel domain"/>
    <property type="match status" value="1"/>
</dbReference>
<dbReference type="PROSITE" id="PS52016">
    <property type="entry name" value="TONB_DEPENDENT_REC_3"/>
    <property type="match status" value="1"/>
</dbReference>
<feature type="domain" description="TonB-dependent receptor-like beta-barrel" evidence="15">
    <location>
        <begin position="350"/>
        <end position="789"/>
    </location>
</feature>
<evidence type="ECO:0000256" key="5">
    <source>
        <dbReference type="ARBA" id="ARBA00022692"/>
    </source>
</evidence>
<dbReference type="SUPFAM" id="SSF49464">
    <property type="entry name" value="Carboxypeptidase regulatory domain-like"/>
    <property type="match status" value="1"/>
</dbReference>